<keyword evidence="4 6" id="KW-0274">FAD</keyword>
<name>A0A8J3DWS3_9RHOB</name>
<reference evidence="10" key="2">
    <citation type="submission" date="2020-09" db="EMBL/GenBank/DDBJ databases">
        <authorList>
            <person name="Sun Q."/>
            <person name="Sedlacek I."/>
        </authorList>
    </citation>
    <scope>NUCLEOTIDE SEQUENCE</scope>
    <source>
        <strain evidence="10">CCM 7684</strain>
    </source>
</reference>
<evidence type="ECO:0000256" key="1">
    <source>
        <dbReference type="ARBA" id="ARBA00001974"/>
    </source>
</evidence>
<feature type="domain" description="Acyl-CoA dehydrogenase/oxidase N-terminal" evidence="9">
    <location>
        <begin position="6"/>
        <end position="117"/>
    </location>
</feature>
<dbReference type="Gene3D" id="1.10.540.10">
    <property type="entry name" value="Acyl-CoA dehydrogenase/oxidase, N-terminal domain"/>
    <property type="match status" value="1"/>
</dbReference>
<evidence type="ECO:0000256" key="5">
    <source>
        <dbReference type="ARBA" id="ARBA00023002"/>
    </source>
</evidence>
<evidence type="ECO:0000256" key="4">
    <source>
        <dbReference type="ARBA" id="ARBA00022827"/>
    </source>
</evidence>
<dbReference type="InterPro" id="IPR009075">
    <property type="entry name" value="AcylCo_DH/oxidase_C"/>
</dbReference>
<dbReference type="InterPro" id="IPR037069">
    <property type="entry name" value="AcylCoA_DH/ox_N_sf"/>
</dbReference>
<organism evidence="10 11">
    <name type="scientific">Agaricicola taiwanensis</name>
    <dbReference type="NCBI Taxonomy" id="591372"/>
    <lineage>
        <taxon>Bacteria</taxon>
        <taxon>Pseudomonadati</taxon>
        <taxon>Pseudomonadota</taxon>
        <taxon>Alphaproteobacteria</taxon>
        <taxon>Rhodobacterales</taxon>
        <taxon>Paracoccaceae</taxon>
        <taxon>Agaricicola</taxon>
    </lineage>
</organism>
<protein>
    <submittedName>
        <fullName evidence="10">Acyl-CoA dehydrogenase</fullName>
    </submittedName>
</protein>
<dbReference type="Pfam" id="PF00441">
    <property type="entry name" value="Acyl-CoA_dh_1"/>
    <property type="match status" value="1"/>
</dbReference>
<dbReference type="SUPFAM" id="SSF56645">
    <property type="entry name" value="Acyl-CoA dehydrogenase NM domain-like"/>
    <property type="match status" value="1"/>
</dbReference>
<accession>A0A8J3DWS3</accession>
<reference evidence="10" key="1">
    <citation type="journal article" date="2014" name="Int. J. Syst. Evol. Microbiol.">
        <title>Complete genome sequence of Corynebacterium casei LMG S-19264T (=DSM 44701T), isolated from a smear-ripened cheese.</title>
        <authorList>
            <consortium name="US DOE Joint Genome Institute (JGI-PGF)"/>
            <person name="Walter F."/>
            <person name="Albersmeier A."/>
            <person name="Kalinowski J."/>
            <person name="Ruckert C."/>
        </authorList>
    </citation>
    <scope>NUCLEOTIDE SEQUENCE</scope>
    <source>
        <strain evidence="10">CCM 7684</strain>
    </source>
</reference>
<dbReference type="Pfam" id="PF02770">
    <property type="entry name" value="Acyl-CoA_dh_M"/>
    <property type="match status" value="1"/>
</dbReference>
<dbReference type="InterPro" id="IPR036250">
    <property type="entry name" value="AcylCo_DH-like_C"/>
</dbReference>
<keyword evidence="3 6" id="KW-0285">Flavoprotein</keyword>
<dbReference type="GO" id="GO:0003995">
    <property type="term" value="F:acyl-CoA dehydrogenase activity"/>
    <property type="evidence" value="ECO:0007669"/>
    <property type="project" value="TreeGrafter"/>
</dbReference>
<dbReference type="Proteomes" id="UP000602745">
    <property type="component" value="Unassembled WGS sequence"/>
</dbReference>
<dbReference type="InterPro" id="IPR009100">
    <property type="entry name" value="AcylCoA_DH/oxidase_NM_dom_sf"/>
</dbReference>
<proteinExistence type="inferred from homology"/>
<gene>
    <name evidence="10" type="primary">acd</name>
    <name evidence="10" type="ORF">GCM10007276_29090</name>
</gene>
<dbReference type="Gene3D" id="1.20.140.10">
    <property type="entry name" value="Butyryl-CoA Dehydrogenase, subunit A, domain 3"/>
    <property type="match status" value="1"/>
</dbReference>
<dbReference type="InterPro" id="IPR013786">
    <property type="entry name" value="AcylCoA_DH/ox_N"/>
</dbReference>
<evidence type="ECO:0000256" key="2">
    <source>
        <dbReference type="ARBA" id="ARBA00009347"/>
    </source>
</evidence>
<dbReference type="SUPFAM" id="SSF47203">
    <property type="entry name" value="Acyl-CoA dehydrogenase C-terminal domain-like"/>
    <property type="match status" value="1"/>
</dbReference>
<dbReference type="Gene3D" id="2.40.110.10">
    <property type="entry name" value="Butyryl-CoA Dehydrogenase, subunit A, domain 2"/>
    <property type="match status" value="1"/>
</dbReference>
<sequence length="397" mass="43858">MDVLLTEEQDMIRTAAREFLEGECTTKLVRDMEADPVGYPPGLWKKAAELGWQGMCLPEDYGGSGLPLVYLGLVLQEVGRAVAPLPLHSTTVAALTIARDGTEAQRQAILPAVVRGEMVLTWAITERDGRHFNPAIETTAVVEGDEVVINGTKLFVDNFPAADHCLVACRTGEGLSLFLVDTRSPGISQRSLVTTAKDRQSEVIFKDVRVPVASRIGPLNEAGPIIEVMLDRASVLLCAQMLGATRKDAEMAIDYAKMREAFGQPIGAFQSVQHMCADMIIWIDGGELLTYEALWRMDQGLPHSVEVSQAKAFCNDRCEAVVRNAQIIHGGIGFMMEFDLHLWFRRVSSWTMRLGTSYEHRARIAKALIDLPGRVILGRPVPVVMEETREEELRRSA</sequence>
<dbReference type="AlphaFoldDB" id="A0A8J3DWS3"/>
<feature type="domain" description="Acyl-CoA oxidase/dehydrogenase middle" evidence="8">
    <location>
        <begin position="123"/>
        <end position="208"/>
    </location>
</feature>
<comment type="cofactor">
    <cofactor evidence="1 6">
        <name>FAD</name>
        <dbReference type="ChEBI" id="CHEBI:57692"/>
    </cofactor>
</comment>
<dbReference type="GO" id="GO:0050660">
    <property type="term" value="F:flavin adenine dinucleotide binding"/>
    <property type="evidence" value="ECO:0007669"/>
    <property type="project" value="InterPro"/>
</dbReference>
<evidence type="ECO:0000259" key="8">
    <source>
        <dbReference type="Pfam" id="PF02770"/>
    </source>
</evidence>
<evidence type="ECO:0000256" key="6">
    <source>
        <dbReference type="RuleBase" id="RU362125"/>
    </source>
</evidence>
<dbReference type="PANTHER" id="PTHR43884:SF20">
    <property type="entry name" value="ACYL-COA DEHYDROGENASE FADE28"/>
    <property type="match status" value="1"/>
</dbReference>
<dbReference type="InterPro" id="IPR006091">
    <property type="entry name" value="Acyl-CoA_Oxase/DH_mid-dom"/>
</dbReference>
<evidence type="ECO:0000256" key="3">
    <source>
        <dbReference type="ARBA" id="ARBA00022630"/>
    </source>
</evidence>
<dbReference type="Pfam" id="PF02771">
    <property type="entry name" value="Acyl-CoA_dh_N"/>
    <property type="match status" value="1"/>
</dbReference>
<evidence type="ECO:0000259" key="7">
    <source>
        <dbReference type="Pfam" id="PF00441"/>
    </source>
</evidence>
<dbReference type="EMBL" id="BMCP01000004">
    <property type="protein sequence ID" value="GGE50211.1"/>
    <property type="molecule type" value="Genomic_DNA"/>
</dbReference>
<comment type="caution">
    <text evidence="10">The sequence shown here is derived from an EMBL/GenBank/DDBJ whole genome shotgun (WGS) entry which is preliminary data.</text>
</comment>
<evidence type="ECO:0000313" key="11">
    <source>
        <dbReference type="Proteomes" id="UP000602745"/>
    </source>
</evidence>
<feature type="domain" description="Acyl-CoA dehydrogenase/oxidase C-terminal" evidence="7">
    <location>
        <begin position="229"/>
        <end position="368"/>
    </location>
</feature>
<evidence type="ECO:0000313" key="10">
    <source>
        <dbReference type="EMBL" id="GGE50211.1"/>
    </source>
</evidence>
<dbReference type="InterPro" id="IPR046373">
    <property type="entry name" value="Acyl-CoA_Oxase/DH_mid-dom_sf"/>
</dbReference>
<evidence type="ECO:0000259" key="9">
    <source>
        <dbReference type="Pfam" id="PF02771"/>
    </source>
</evidence>
<keyword evidence="11" id="KW-1185">Reference proteome</keyword>
<dbReference type="CDD" id="cd00567">
    <property type="entry name" value="ACAD"/>
    <property type="match status" value="1"/>
</dbReference>
<dbReference type="PANTHER" id="PTHR43884">
    <property type="entry name" value="ACYL-COA DEHYDROGENASE"/>
    <property type="match status" value="1"/>
</dbReference>
<keyword evidence="5 6" id="KW-0560">Oxidoreductase</keyword>
<comment type="similarity">
    <text evidence="2 6">Belongs to the acyl-CoA dehydrogenase family.</text>
</comment>
<dbReference type="RefSeq" id="WP_188410542.1">
    <property type="nucleotide sequence ID" value="NZ_BMCP01000004.1"/>
</dbReference>